<dbReference type="EMBL" id="LR796363">
    <property type="protein sequence ID" value="CAB4138847.1"/>
    <property type="molecule type" value="Genomic_DNA"/>
</dbReference>
<gene>
    <name evidence="1" type="ORF">UFOVP341_36</name>
</gene>
<protein>
    <submittedName>
        <fullName evidence="1">Uncharacterized protein</fullName>
    </submittedName>
</protein>
<evidence type="ECO:0000313" key="1">
    <source>
        <dbReference type="EMBL" id="CAB4138847.1"/>
    </source>
</evidence>
<proteinExistence type="predicted"/>
<accession>A0A6J5M0L4</accession>
<name>A0A6J5M0L4_9CAUD</name>
<sequence length="159" mass="17921">MKLAEISLKPVLHVASKMREMDRQEIFATRWSHDPHVIAEVIAKANPPGFVALADDGEPVCVVGAHEMWPGVFSVFMFATDRWKEVAFDTTKAVKRILIPAVMSDGFVRGECKSLSTHDEAHRWLEVLGASKESEHPCYGKNGETFFTYSWTRQPTKTN</sequence>
<reference evidence="1" key="1">
    <citation type="submission" date="2020-04" db="EMBL/GenBank/DDBJ databases">
        <authorList>
            <person name="Chiriac C."/>
            <person name="Salcher M."/>
            <person name="Ghai R."/>
            <person name="Kavagutti S V."/>
        </authorList>
    </citation>
    <scope>NUCLEOTIDE SEQUENCE</scope>
</reference>
<organism evidence="1">
    <name type="scientific">uncultured Caudovirales phage</name>
    <dbReference type="NCBI Taxonomy" id="2100421"/>
    <lineage>
        <taxon>Viruses</taxon>
        <taxon>Duplodnaviria</taxon>
        <taxon>Heunggongvirae</taxon>
        <taxon>Uroviricota</taxon>
        <taxon>Caudoviricetes</taxon>
        <taxon>Peduoviridae</taxon>
        <taxon>Maltschvirus</taxon>
        <taxon>Maltschvirus maltsch</taxon>
    </lineage>
</organism>